<evidence type="ECO:0000256" key="1">
    <source>
        <dbReference type="SAM" id="Phobius"/>
    </source>
</evidence>
<evidence type="ECO:0000313" key="3">
    <source>
        <dbReference type="Proteomes" id="UP001500454"/>
    </source>
</evidence>
<keyword evidence="3" id="KW-1185">Reference proteome</keyword>
<feature type="transmembrane region" description="Helical" evidence="1">
    <location>
        <begin position="266"/>
        <end position="286"/>
    </location>
</feature>
<feature type="transmembrane region" description="Helical" evidence="1">
    <location>
        <begin position="47"/>
        <end position="69"/>
    </location>
</feature>
<feature type="transmembrane region" description="Helical" evidence="1">
    <location>
        <begin position="222"/>
        <end position="254"/>
    </location>
</feature>
<dbReference type="EMBL" id="BAABHA010000001">
    <property type="protein sequence ID" value="GAA4373080.1"/>
    <property type="molecule type" value="Genomic_DNA"/>
</dbReference>
<gene>
    <name evidence="2" type="ORF">GCM10023186_03280</name>
</gene>
<accession>A0ABP8ITY9</accession>
<dbReference type="Proteomes" id="UP001500454">
    <property type="component" value="Unassembled WGS sequence"/>
</dbReference>
<feature type="transmembrane region" description="Helical" evidence="1">
    <location>
        <begin position="146"/>
        <end position="167"/>
    </location>
</feature>
<feature type="transmembrane region" description="Helical" evidence="1">
    <location>
        <begin position="173"/>
        <end position="191"/>
    </location>
</feature>
<reference evidence="3" key="1">
    <citation type="journal article" date="2019" name="Int. J. Syst. Evol. Microbiol.">
        <title>The Global Catalogue of Microorganisms (GCM) 10K type strain sequencing project: providing services to taxonomists for standard genome sequencing and annotation.</title>
        <authorList>
            <consortium name="The Broad Institute Genomics Platform"/>
            <consortium name="The Broad Institute Genome Sequencing Center for Infectious Disease"/>
            <person name="Wu L."/>
            <person name="Ma J."/>
        </authorList>
    </citation>
    <scope>NUCLEOTIDE SEQUENCE [LARGE SCALE GENOMIC DNA]</scope>
    <source>
        <strain evidence="3">JCM 17924</strain>
    </source>
</reference>
<sequence>MAGLGGTIGLGGMDFKDLFLGPLYLALFYGLAYAVRPRFTNPLTKRYFIPALSVKFLGAFSLGLIYQFYYQGGDTLNYFNESKAIYDAFWDSPSIGIRLLLSNDGSYDPDMGKYVALIHWYDAQTEYFVVKVCGFLSLFCFHSYSVVALMFAILSFSGVWALYNTFLRLYPHLYKQLAISVFFIPSVFFWGSGISKDALCIGALGWLFYGFYNLLVSRTRPVAAIMALLIGGIVLQSVKIYILISFLGPVMVWVATQQSAKIKSSVVRALVLPVLLLIGAVIGFFASQKIAEGNQNYDFDKIEDRAKVASTYHNEISQDESGKARGMGNSGYHMDDFTGPADIPKLAPKAIVIGLFRPFVWEVRNPVMLLSAFEVLWITFLTARVFYRTGLFKTFSRIGSTPLILFSIIFSVLFAIGTAITSGNFGNLVRYRIPMWPFYVTALFVLQDDFVRRKAKPKKRRVLPPRRPQLAGAA</sequence>
<organism evidence="2 3">
    <name type="scientific">Hymenobacter koreensis</name>
    <dbReference type="NCBI Taxonomy" id="1084523"/>
    <lineage>
        <taxon>Bacteria</taxon>
        <taxon>Pseudomonadati</taxon>
        <taxon>Bacteroidota</taxon>
        <taxon>Cytophagia</taxon>
        <taxon>Cytophagales</taxon>
        <taxon>Hymenobacteraceae</taxon>
        <taxon>Hymenobacter</taxon>
    </lineage>
</organism>
<feature type="transmembrane region" description="Helical" evidence="1">
    <location>
        <begin position="18"/>
        <end position="35"/>
    </location>
</feature>
<keyword evidence="1" id="KW-1133">Transmembrane helix</keyword>
<proteinExistence type="predicted"/>
<keyword evidence="1" id="KW-0472">Membrane</keyword>
<feature type="transmembrane region" description="Helical" evidence="1">
    <location>
        <begin position="399"/>
        <end position="421"/>
    </location>
</feature>
<feature type="transmembrane region" description="Helical" evidence="1">
    <location>
        <begin position="198"/>
        <end position="216"/>
    </location>
</feature>
<keyword evidence="1" id="KW-0812">Transmembrane</keyword>
<name>A0ABP8ITY9_9BACT</name>
<evidence type="ECO:0008006" key="4">
    <source>
        <dbReference type="Google" id="ProtNLM"/>
    </source>
</evidence>
<protein>
    <recommendedName>
        <fullName evidence="4">Glycosyltransferase RgtA/B/C/D-like domain-containing protein</fullName>
    </recommendedName>
</protein>
<evidence type="ECO:0000313" key="2">
    <source>
        <dbReference type="EMBL" id="GAA4373080.1"/>
    </source>
</evidence>
<feature type="transmembrane region" description="Helical" evidence="1">
    <location>
        <begin position="367"/>
        <end position="387"/>
    </location>
</feature>
<comment type="caution">
    <text evidence="2">The sequence shown here is derived from an EMBL/GenBank/DDBJ whole genome shotgun (WGS) entry which is preliminary data.</text>
</comment>